<comment type="caution">
    <text evidence="3">The sequence shown here is derived from an EMBL/GenBank/DDBJ whole genome shotgun (WGS) entry which is preliminary data.</text>
</comment>
<dbReference type="Pfam" id="PF01063">
    <property type="entry name" value="Aminotran_4"/>
    <property type="match status" value="1"/>
</dbReference>
<keyword evidence="3" id="KW-0032">Aminotransferase</keyword>
<dbReference type="Gene3D" id="3.20.10.10">
    <property type="entry name" value="D-amino Acid Aminotransferase, subunit A, domain 2"/>
    <property type="match status" value="1"/>
</dbReference>
<dbReference type="PANTHER" id="PTHR42743">
    <property type="entry name" value="AMINO-ACID AMINOTRANSFERASE"/>
    <property type="match status" value="1"/>
</dbReference>
<name>A0ABU7LPI3_9PROT</name>
<dbReference type="InterPro" id="IPR043132">
    <property type="entry name" value="BCAT-like_C"/>
</dbReference>
<dbReference type="Gene3D" id="3.30.470.10">
    <property type="match status" value="1"/>
</dbReference>
<keyword evidence="3" id="KW-0808">Transferase</keyword>
<organism evidence="3 4">
    <name type="scientific">Hyphobacterium lacteum</name>
    <dbReference type="NCBI Taxonomy" id="3116575"/>
    <lineage>
        <taxon>Bacteria</taxon>
        <taxon>Pseudomonadati</taxon>
        <taxon>Pseudomonadota</taxon>
        <taxon>Alphaproteobacteria</taxon>
        <taxon>Maricaulales</taxon>
        <taxon>Maricaulaceae</taxon>
        <taxon>Hyphobacterium</taxon>
    </lineage>
</organism>
<dbReference type="GO" id="GO:0008483">
    <property type="term" value="F:transaminase activity"/>
    <property type="evidence" value="ECO:0007669"/>
    <property type="project" value="UniProtKB-KW"/>
</dbReference>
<keyword evidence="4" id="KW-1185">Reference proteome</keyword>
<gene>
    <name evidence="3" type="ORF">V0U79_04015</name>
</gene>
<protein>
    <recommendedName>
        <fullName evidence="2">Probable branched-chain-amino-acid aminotransferase</fullName>
    </recommendedName>
</protein>
<dbReference type="PANTHER" id="PTHR42743:SF2">
    <property type="entry name" value="AMINODEOXYCHORISMATE LYASE"/>
    <property type="match status" value="1"/>
</dbReference>
<dbReference type="Proteomes" id="UP001354971">
    <property type="component" value="Unassembled WGS sequence"/>
</dbReference>
<comment type="similarity">
    <text evidence="1">Belongs to the class-IV pyridoxal-phosphate-dependent aminotransferase family.</text>
</comment>
<reference evidence="3 4" key="1">
    <citation type="submission" date="2024-01" db="EMBL/GenBank/DDBJ databases">
        <title>Hyphobacterium bacterium isolated from marine sediment.</title>
        <authorList>
            <person name="Zhao S."/>
        </authorList>
    </citation>
    <scope>NUCLEOTIDE SEQUENCE [LARGE SCALE GENOMIC DNA]</scope>
    <source>
        <strain evidence="4">HN65</strain>
    </source>
</reference>
<sequence>MYWRDKQKWVEAEPTATTLGDRAFQLGDGVFETFRIDNGAIRHGQLHRASLEAACDAMALAPQDWRIVESGVRKLMPGSGVGKLQVTRGPGGRGLAPLSDQQEALYLQFSPLPEAPDSVRLAISSIRRSTTSLAARYKTMSYADNLAARREAVAQGADMALMLTEAGFVSGGDSANLFWIRDGEMFTPSTQCAIRNGVMRQSVMHWAQAAGVEVKESAFNPDALASAECAFVSNAVMGVTPVAAIDGRVLPVSHDVLEDLLAAAL</sequence>
<evidence type="ECO:0000256" key="2">
    <source>
        <dbReference type="ARBA" id="ARBA00014472"/>
    </source>
</evidence>
<dbReference type="EMBL" id="JAZDRP010000002">
    <property type="protein sequence ID" value="MEE2525519.1"/>
    <property type="molecule type" value="Genomic_DNA"/>
</dbReference>
<dbReference type="InterPro" id="IPR001544">
    <property type="entry name" value="Aminotrans_IV"/>
</dbReference>
<dbReference type="InterPro" id="IPR050571">
    <property type="entry name" value="Class-IV_PLP-Dep_Aminotrnsfr"/>
</dbReference>
<evidence type="ECO:0000313" key="3">
    <source>
        <dbReference type="EMBL" id="MEE2525519.1"/>
    </source>
</evidence>
<dbReference type="InterPro" id="IPR036038">
    <property type="entry name" value="Aminotransferase-like"/>
</dbReference>
<proteinExistence type="inferred from homology"/>
<dbReference type="InterPro" id="IPR043131">
    <property type="entry name" value="BCAT-like_N"/>
</dbReference>
<evidence type="ECO:0000256" key="1">
    <source>
        <dbReference type="ARBA" id="ARBA00009320"/>
    </source>
</evidence>
<evidence type="ECO:0000313" key="4">
    <source>
        <dbReference type="Proteomes" id="UP001354971"/>
    </source>
</evidence>
<accession>A0ABU7LPI3</accession>
<dbReference type="RefSeq" id="WP_330198181.1">
    <property type="nucleotide sequence ID" value="NZ_JAZDRP010000002.1"/>
</dbReference>
<dbReference type="SUPFAM" id="SSF56752">
    <property type="entry name" value="D-aminoacid aminotransferase-like PLP-dependent enzymes"/>
    <property type="match status" value="1"/>
</dbReference>